<comment type="caution">
    <text evidence="1">The sequence shown here is derived from an EMBL/GenBank/DDBJ whole genome shotgun (WGS) entry which is preliminary data.</text>
</comment>
<reference evidence="1" key="1">
    <citation type="submission" date="2023-04" db="EMBL/GenBank/DDBJ databases">
        <title>Draft Genome sequencing of Naganishia species isolated from polar environments using Oxford Nanopore Technology.</title>
        <authorList>
            <person name="Leo P."/>
            <person name="Venkateswaran K."/>
        </authorList>
    </citation>
    <scope>NUCLEOTIDE SEQUENCE</scope>
    <source>
        <strain evidence="1">MNA-CCFEE 5262</strain>
    </source>
</reference>
<name>A0ACC2W630_9TREE</name>
<evidence type="ECO:0000313" key="2">
    <source>
        <dbReference type="Proteomes" id="UP001230649"/>
    </source>
</evidence>
<sequence length="279" mass="28941">MIGTLQEWFARLAVAAPAAAPASRPIFAGYTLLHMLAQTLLAAVVLALSSTTLAAPVTESIEERQYTYTPSYNWGSSGGVSAATTSGACTKYEVISARGTTESQTAPYGNTATVNGILNQVAGGGRYEVVYPADNNFATGPTIGATDLINYVNGRLASCPSMKFVLIGYSQGAMVTVTAENNAQLPRNAVVATILYGNPYWLPGRPEDAGTATYGRGDASATGTKTPASYQSITKDYCNTGDVICTSTGSIYAHLAYSGSPQQTQAIAFAASQLRAAGI</sequence>
<evidence type="ECO:0000313" key="1">
    <source>
        <dbReference type="EMBL" id="KAJ9106918.1"/>
    </source>
</evidence>
<dbReference type="Proteomes" id="UP001230649">
    <property type="component" value="Unassembled WGS sequence"/>
</dbReference>
<gene>
    <name evidence="1" type="ORF">QFC20_003927</name>
</gene>
<dbReference type="EMBL" id="JASBWS010000040">
    <property type="protein sequence ID" value="KAJ9106918.1"/>
    <property type="molecule type" value="Genomic_DNA"/>
</dbReference>
<organism evidence="1 2">
    <name type="scientific">Naganishia adeliensis</name>
    <dbReference type="NCBI Taxonomy" id="92952"/>
    <lineage>
        <taxon>Eukaryota</taxon>
        <taxon>Fungi</taxon>
        <taxon>Dikarya</taxon>
        <taxon>Basidiomycota</taxon>
        <taxon>Agaricomycotina</taxon>
        <taxon>Tremellomycetes</taxon>
        <taxon>Filobasidiales</taxon>
        <taxon>Filobasidiaceae</taxon>
        <taxon>Naganishia</taxon>
    </lineage>
</organism>
<keyword evidence="2" id="KW-1185">Reference proteome</keyword>
<protein>
    <submittedName>
        <fullName evidence="1">Uncharacterized protein</fullName>
    </submittedName>
</protein>
<accession>A0ACC2W630</accession>
<proteinExistence type="predicted"/>